<dbReference type="AlphaFoldDB" id="A0A7Z9C296"/>
<dbReference type="Proteomes" id="UP000184550">
    <property type="component" value="Unassembled WGS sequence"/>
</dbReference>
<sequence>MTKTGETTMKLIEISPEFPIIHPEPIKAGQIWEVRRQVFSPLELTPEEQQHFYSSAIFDFLNGNAPPRYVIIVTEPQLEIDETPEWQVISVMLLSVKTDYLSSTNLLIPTAISGLEQDLIAETSTVISMLTCNLLRPVGKRLSRKIYDLLLDVGDFEQGFIEKPPTPEKILALGLKQGTINHPEFNQQELDWKTVLEVPVAAYYLYVKAVLTLDETLLLEQLKAEIRIQPVPLSQWFEGIVQTGWQTFEEVFGIFSATPALEVWRGASTTNFPGGEAEISQIETLVQQIQTTEDDDILWNTVATLRQLQPHHSALGVRRVKSINIQETALVLTLNLISRVKEEVRILLEVNSPDHSPVPKDLKVMILDENKEIVLEDTAENKIVSIALQGLQGEKFSVKMITQDDFILEDFNI</sequence>
<evidence type="ECO:0008006" key="3">
    <source>
        <dbReference type="Google" id="ProtNLM"/>
    </source>
</evidence>
<dbReference type="OrthoDB" id="441827at2"/>
<proteinExistence type="predicted"/>
<organism evidence="1 2">
    <name type="scientific">Planktothrix serta PCC 8927</name>
    <dbReference type="NCBI Taxonomy" id="671068"/>
    <lineage>
        <taxon>Bacteria</taxon>
        <taxon>Bacillati</taxon>
        <taxon>Cyanobacteriota</taxon>
        <taxon>Cyanophyceae</taxon>
        <taxon>Oscillatoriophycideae</taxon>
        <taxon>Oscillatoriales</taxon>
        <taxon>Microcoleaceae</taxon>
        <taxon>Planktothrix</taxon>
    </lineage>
</organism>
<reference evidence="1" key="1">
    <citation type="submission" date="2019-10" db="EMBL/GenBank/DDBJ databases">
        <authorList>
            <consortium name="Genoscope - CEA"/>
            <person name="William W."/>
        </authorList>
    </citation>
    <scope>NUCLEOTIDE SEQUENCE [LARGE SCALE GENOMIC DNA]</scope>
    <source>
        <strain evidence="1">BBR_PRJEB10992</strain>
    </source>
</reference>
<protein>
    <recommendedName>
        <fullName evidence="3">DUF1822 family protein</fullName>
    </recommendedName>
</protein>
<comment type="caution">
    <text evidence="1">The sequence shown here is derived from an EMBL/GenBank/DDBJ whole genome shotgun (WGS) entry which is preliminary data.</text>
</comment>
<dbReference type="InterPro" id="IPR014951">
    <property type="entry name" value="DUF1822"/>
</dbReference>
<dbReference type="Pfam" id="PF08852">
    <property type="entry name" value="DUF1822"/>
    <property type="match status" value="1"/>
</dbReference>
<accession>A0A7Z9C296</accession>
<dbReference type="EMBL" id="CZCU02000156">
    <property type="protein sequence ID" value="VXD24077.1"/>
    <property type="molecule type" value="Genomic_DNA"/>
</dbReference>
<gene>
    <name evidence="1" type="ORF">PL8927_790173</name>
</gene>
<evidence type="ECO:0000313" key="2">
    <source>
        <dbReference type="Proteomes" id="UP000184550"/>
    </source>
</evidence>
<evidence type="ECO:0000313" key="1">
    <source>
        <dbReference type="EMBL" id="VXD24077.1"/>
    </source>
</evidence>
<keyword evidence="2" id="KW-1185">Reference proteome</keyword>
<name>A0A7Z9C296_9CYAN</name>